<name>A0ABR2LPA3_9ASPA</name>
<dbReference type="EMBL" id="JBBWWR010000017">
    <property type="protein sequence ID" value="KAK8945758.1"/>
    <property type="molecule type" value="Genomic_DNA"/>
</dbReference>
<sequence>MPEISTQVAIYFYILANYLEPKRSDGNHEVLRPSNGEEKPWETSNHMCQFCHLACAKLSHVCESTPACFAGKTNSRKSRIKPRLPSPHFPFLIAAAG</sequence>
<proteinExistence type="predicted"/>
<organism evidence="1 2">
    <name type="scientific">Platanthera guangdongensis</name>
    <dbReference type="NCBI Taxonomy" id="2320717"/>
    <lineage>
        <taxon>Eukaryota</taxon>
        <taxon>Viridiplantae</taxon>
        <taxon>Streptophyta</taxon>
        <taxon>Embryophyta</taxon>
        <taxon>Tracheophyta</taxon>
        <taxon>Spermatophyta</taxon>
        <taxon>Magnoliopsida</taxon>
        <taxon>Liliopsida</taxon>
        <taxon>Asparagales</taxon>
        <taxon>Orchidaceae</taxon>
        <taxon>Orchidoideae</taxon>
        <taxon>Orchideae</taxon>
        <taxon>Orchidinae</taxon>
        <taxon>Platanthera</taxon>
    </lineage>
</organism>
<dbReference type="Proteomes" id="UP001412067">
    <property type="component" value="Unassembled WGS sequence"/>
</dbReference>
<evidence type="ECO:0000313" key="2">
    <source>
        <dbReference type="Proteomes" id="UP001412067"/>
    </source>
</evidence>
<evidence type="ECO:0000313" key="1">
    <source>
        <dbReference type="EMBL" id="KAK8945758.1"/>
    </source>
</evidence>
<gene>
    <name evidence="1" type="ORF">KSP40_PGU000394</name>
</gene>
<protein>
    <submittedName>
        <fullName evidence="1">Uncharacterized protein</fullName>
    </submittedName>
</protein>
<comment type="caution">
    <text evidence="1">The sequence shown here is derived from an EMBL/GenBank/DDBJ whole genome shotgun (WGS) entry which is preliminary data.</text>
</comment>
<keyword evidence="2" id="KW-1185">Reference proteome</keyword>
<accession>A0ABR2LPA3</accession>
<reference evidence="1 2" key="1">
    <citation type="journal article" date="2022" name="Nat. Plants">
        <title>Genomes of leafy and leafless Platanthera orchids illuminate the evolution of mycoheterotrophy.</title>
        <authorList>
            <person name="Li M.H."/>
            <person name="Liu K.W."/>
            <person name="Li Z."/>
            <person name="Lu H.C."/>
            <person name="Ye Q.L."/>
            <person name="Zhang D."/>
            <person name="Wang J.Y."/>
            <person name="Li Y.F."/>
            <person name="Zhong Z.M."/>
            <person name="Liu X."/>
            <person name="Yu X."/>
            <person name="Liu D.K."/>
            <person name="Tu X.D."/>
            <person name="Liu B."/>
            <person name="Hao Y."/>
            <person name="Liao X.Y."/>
            <person name="Jiang Y.T."/>
            <person name="Sun W.H."/>
            <person name="Chen J."/>
            <person name="Chen Y.Q."/>
            <person name="Ai Y."/>
            <person name="Zhai J.W."/>
            <person name="Wu S.S."/>
            <person name="Zhou Z."/>
            <person name="Hsiao Y.Y."/>
            <person name="Wu W.L."/>
            <person name="Chen Y.Y."/>
            <person name="Lin Y.F."/>
            <person name="Hsu J.L."/>
            <person name="Li C.Y."/>
            <person name="Wang Z.W."/>
            <person name="Zhao X."/>
            <person name="Zhong W.Y."/>
            <person name="Ma X.K."/>
            <person name="Ma L."/>
            <person name="Huang J."/>
            <person name="Chen G.Z."/>
            <person name="Huang M.Z."/>
            <person name="Huang L."/>
            <person name="Peng D.H."/>
            <person name="Luo Y.B."/>
            <person name="Zou S.Q."/>
            <person name="Chen S.P."/>
            <person name="Lan S."/>
            <person name="Tsai W.C."/>
            <person name="Van de Peer Y."/>
            <person name="Liu Z.J."/>
        </authorList>
    </citation>
    <scope>NUCLEOTIDE SEQUENCE [LARGE SCALE GENOMIC DNA]</scope>
    <source>
        <strain evidence="1">Lor288</strain>
    </source>
</reference>